<keyword evidence="5" id="KW-0472">Membrane</keyword>
<evidence type="ECO:0000256" key="2">
    <source>
        <dbReference type="ARBA" id="ARBA00007862"/>
    </source>
</evidence>
<evidence type="ECO:0000256" key="7">
    <source>
        <dbReference type="SAM" id="MobiDB-lite"/>
    </source>
</evidence>
<evidence type="ECO:0000313" key="9">
    <source>
        <dbReference type="EMBL" id="NOJ45991.1"/>
    </source>
</evidence>
<dbReference type="GO" id="GO:0008233">
    <property type="term" value="F:peptidase activity"/>
    <property type="evidence" value="ECO:0007669"/>
    <property type="project" value="UniProtKB-KW"/>
</dbReference>
<comment type="subcellular location">
    <subcellularLocation>
        <location evidence="1">Membrane</location>
        <topology evidence="1">Single-pass membrane protein</topology>
    </subcellularLocation>
</comment>
<dbReference type="SUPFAM" id="SSF117892">
    <property type="entry name" value="Band 7/SPFH domain"/>
    <property type="match status" value="1"/>
</dbReference>
<dbReference type="GO" id="GO:0006508">
    <property type="term" value="P:proteolysis"/>
    <property type="evidence" value="ECO:0007669"/>
    <property type="project" value="UniProtKB-KW"/>
</dbReference>
<dbReference type="Pfam" id="PF01145">
    <property type="entry name" value="Band_7"/>
    <property type="match status" value="1"/>
</dbReference>
<evidence type="ECO:0000256" key="6">
    <source>
        <dbReference type="PIRNR" id="PIRNR005651"/>
    </source>
</evidence>
<proteinExistence type="inferred from homology"/>
<comment type="similarity">
    <text evidence="2 6">Belongs to the band 7/mec-2 family. HflC subfamily.</text>
</comment>
<comment type="caution">
    <text evidence="9">The sequence shown here is derived from an EMBL/GenBank/DDBJ whole genome shotgun (WGS) entry which is preliminary data.</text>
</comment>
<evidence type="ECO:0000313" key="10">
    <source>
        <dbReference type="Proteomes" id="UP000528734"/>
    </source>
</evidence>
<sequence>MLGAVVATTLCLFAVGDGERAVVTSFGRPVQVVTTPGLGVKLPYESVTKFDGRLFVYQPPLSEFLTLEKTAVTAAGAVMWRIAEPKRFFETVLNKAGAESRLGDILSAELGAAIGQSPLAAFVSTEAYRAEALLAEVAAKCRNVALRDYGIEILDVQLLRFDFPKRNRLTVYARMRSERAAISMRYRSEGEEEGLKIRSAAQGEKTSILTEAFKVAQRHRGAGEAEAARIYADSLREAPQFYALRRTLDASRKFVKEGTTMVLPANSDLFGLLYDSGFYERAKPPASLADSARKETPHEMTSGTLTPPP</sequence>
<feature type="region of interest" description="Disordered" evidence="7">
    <location>
        <begin position="285"/>
        <end position="309"/>
    </location>
</feature>
<evidence type="ECO:0000256" key="3">
    <source>
        <dbReference type="ARBA" id="ARBA00022692"/>
    </source>
</evidence>
<gene>
    <name evidence="9" type="ORF">HCN50_06940</name>
</gene>
<evidence type="ECO:0000256" key="4">
    <source>
        <dbReference type="ARBA" id="ARBA00022989"/>
    </source>
</evidence>
<dbReference type="InterPro" id="IPR001107">
    <property type="entry name" value="Band_7"/>
</dbReference>
<dbReference type="GO" id="GO:0016020">
    <property type="term" value="C:membrane"/>
    <property type="evidence" value="ECO:0007669"/>
    <property type="project" value="UniProtKB-SubCell"/>
</dbReference>
<keyword evidence="9" id="KW-0645">Protease</keyword>
<dbReference type="AlphaFoldDB" id="A0A7Y4M126"/>
<dbReference type="InterPro" id="IPR036013">
    <property type="entry name" value="Band_7/SPFH_dom_sf"/>
</dbReference>
<protein>
    <recommendedName>
        <fullName evidence="6">Protein HflC</fullName>
    </recommendedName>
</protein>
<evidence type="ECO:0000259" key="8">
    <source>
        <dbReference type="SMART" id="SM00244"/>
    </source>
</evidence>
<dbReference type="PANTHER" id="PTHR42911">
    <property type="entry name" value="MODULATOR OF FTSH PROTEASE HFLC"/>
    <property type="match status" value="1"/>
</dbReference>
<feature type="domain" description="Band 7" evidence="8">
    <location>
        <begin position="10"/>
        <end position="175"/>
    </location>
</feature>
<dbReference type="SMART" id="SM00244">
    <property type="entry name" value="PHB"/>
    <property type="match status" value="1"/>
</dbReference>
<keyword evidence="10" id="KW-1185">Reference proteome</keyword>
<keyword evidence="3" id="KW-0812">Transmembrane</keyword>
<name>A0A7Y4M126_9BRAD</name>
<feature type="compositionally biased region" description="Polar residues" evidence="7">
    <location>
        <begin position="299"/>
        <end position="309"/>
    </location>
</feature>
<evidence type="ECO:0000256" key="5">
    <source>
        <dbReference type="ARBA" id="ARBA00023136"/>
    </source>
</evidence>
<dbReference type="EMBL" id="JAAVLW010000002">
    <property type="protein sequence ID" value="NOJ45991.1"/>
    <property type="molecule type" value="Genomic_DNA"/>
</dbReference>
<comment type="function">
    <text evidence="6">HflC and HflK could regulate a protease.</text>
</comment>
<keyword evidence="9" id="KW-0378">Hydrolase</keyword>
<keyword evidence="4" id="KW-1133">Transmembrane helix</keyword>
<dbReference type="Gene3D" id="3.30.479.30">
    <property type="entry name" value="Band 7 domain"/>
    <property type="match status" value="1"/>
</dbReference>
<reference evidence="9 10" key="1">
    <citation type="submission" date="2020-03" db="EMBL/GenBank/DDBJ databases">
        <title>Bradyrhizobium diversity isolated from nodules of Muelleranthus trifoliolatus.</title>
        <authorList>
            <person name="Klepa M."/>
            <person name="Helene L."/>
            <person name="Hungria M."/>
        </authorList>
    </citation>
    <scope>NUCLEOTIDE SEQUENCE [LARGE SCALE GENOMIC DNA]</scope>
    <source>
        <strain evidence="9 10">WSM 1744</strain>
    </source>
</reference>
<dbReference type="InterPro" id="IPR010200">
    <property type="entry name" value="HflC"/>
</dbReference>
<evidence type="ECO:0000256" key="1">
    <source>
        <dbReference type="ARBA" id="ARBA00004167"/>
    </source>
</evidence>
<organism evidence="9 10">
    <name type="scientific">Bradyrhizobium archetypum</name>
    <dbReference type="NCBI Taxonomy" id="2721160"/>
    <lineage>
        <taxon>Bacteria</taxon>
        <taxon>Pseudomonadati</taxon>
        <taxon>Pseudomonadota</taxon>
        <taxon>Alphaproteobacteria</taxon>
        <taxon>Hyphomicrobiales</taxon>
        <taxon>Nitrobacteraceae</taxon>
        <taxon>Bradyrhizobium</taxon>
    </lineage>
</organism>
<dbReference type="PIRSF" id="PIRSF005651">
    <property type="entry name" value="HflC"/>
    <property type="match status" value="1"/>
</dbReference>
<dbReference type="Proteomes" id="UP000528734">
    <property type="component" value="Unassembled WGS sequence"/>
</dbReference>
<dbReference type="PANTHER" id="PTHR42911:SF1">
    <property type="entry name" value="MODULATOR OF FTSH PROTEASE HFLC"/>
    <property type="match status" value="1"/>
</dbReference>
<accession>A0A7Y4M126</accession>
<dbReference type="CDD" id="cd03405">
    <property type="entry name" value="SPFH_HflC"/>
    <property type="match status" value="1"/>
</dbReference>